<sequence>MSVNILVVCVNQDILKVIVRLINANENWAAVGKSSLPDAIDALLANHFELLLIGSGFTESEEQGMADYVQNTIPDLRIAKHYGGGSGLLSAEIYQALS</sequence>
<reference evidence="1" key="1">
    <citation type="journal article" date="2014" name="Int. J. Syst. Evol. Microbiol.">
        <title>Complete genome sequence of Corynebacterium casei LMG S-19264T (=DSM 44701T), isolated from a smear-ripened cheese.</title>
        <authorList>
            <consortium name="US DOE Joint Genome Institute (JGI-PGF)"/>
            <person name="Walter F."/>
            <person name="Albersmeier A."/>
            <person name="Kalinowski J."/>
            <person name="Ruckert C."/>
        </authorList>
    </citation>
    <scope>NUCLEOTIDE SEQUENCE</scope>
    <source>
        <strain evidence="1">CGMCC 1.15343</strain>
    </source>
</reference>
<accession>A0A916U2Y7</accession>
<dbReference type="RefSeq" id="WP_188625617.1">
    <property type="nucleotide sequence ID" value="NZ_BMIL01000002.1"/>
</dbReference>
<evidence type="ECO:0000313" key="2">
    <source>
        <dbReference type="Proteomes" id="UP000651668"/>
    </source>
</evidence>
<comment type="caution">
    <text evidence="1">The sequence shown here is derived from an EMBL/GenBank/DDBJ whole genome shotgun (WGS) entry which is preliminary data.</text>
</comment>
<reference evidence="1" key="2">
    <citation type="submission" date="2020-09" db="EMBL/GenBank/DDBJ databases">
        <authorList>
            <person name="Sun Q."/>
            <person name="Zhou Y."/>
        </authorList>
    </citation>
    <scope>NUCLEOTIDE SEQUENCE</scope>
    <source>
        <strain evidence="1">CGMCC 1.15343</strain>
    </source>
</reference>
<protein>
    <submittedName>
        <fullName evidence="1">Uncharacterized protein</fullName>
    </submittedName>
</protein>
<dbReference type="AlphaFoldDB" id="A0A916U2Y7"/>
<evidence type="ECO:0000313" key="1">
    <source>
        <dbReference type="EMBL" id="GGC57397.1"/>
    </source>
</evidence>
<dbReference type="EMBL" id="BMIL01000002">
    <property type="protein sequence ID" value="GGC57397.1"/>
    <property type="molecule type" value="Genomic_DNA"/>
</dbReference>
<organism evidence="1 2">
    <name type="scientific">Pedobacter quisquiliarum</name>
    <dbReference type="NCBI Taxonomy" id="1834438"/>
    <lineage>
        <taxon>Bacteria</taxon>
        <taxon>Pseudomonadati</taxon>
        <taxon>Bacteroidota</taxon>
        <taxon>Sphingobacteriia</taxon>
        <taxon>Sphingobacteriales</taxon>
        <taxon>Sphingobacteriaceae</taxon>
        <taxon>Pedobacter</taxon>
    </lineage>
</organism>
<name>A0A916U2Y7_9SPHI</name>
<proteinExistence type="predicted"/>
<dbReference type="Proteomes" id="UP000651668">
    <property type="component" value="Unassembled WGS sequence"/>
</dbReference>
<keyword evidence="2" id="KW-1185">Reference proteome</keyword>
<gene>
    <name evidence="1" type="ORF">GCM10011387_08760</name>
</gene>